<evidence type="ECO:0000259" key="3">
    <source>
        <dbReference type="SMART" id="SM00651"/>
    </source>
</evidence>
<gene>
    <name evidence="4" type="ORF">C4D60_Mb01t12640</name>
</gene>
<sequence>MSRSLGLPVKHLHETARQVVRVELKSGVLYRGIMIECEDNWNCQLGNIICTAKVVAVIITACATIISGSKAATRTVGQWNRGMHSAHRSCTGRWSWCGEST</sequence>
<protein>
    <recommendedName>
        <fullName evidence="3">Sm domain-containing protein</fullName>
    </recommendedName>
</protein>
<accession>A0A4V4H7B5</accession>
<dbReference type="SMART" id="SM00651">
    <property type="entry name" value="Sm"/>
    <property type="match status" value="1"/>
</dbReference>
<evidence type="ECO:0000256" key="2">
    <source>
        <dbReference type="ARBA" id="ARBA00023242"/>
    </source>
</evidence>
<dbReference type="GO" id="GO:0006396">
    <property type="term" value="P:RNA processing"/>
    <property type="evidence" value="ECO:0007669"/>
    <property type="project" value="InterPro"/>
</dbReference>
<dbReference type="STRING" id="52838.A0A4V4H7B5"/>
<dbReference type="InterPro" id="IPR010920">
    <property type="entry name" value="LSM_dom_sf"/>
</dbReference>
<dbReference type="InterPro" id="IPR001163">
    <property type="entry name" value="Sm_dom_euk/arc"/>
</dbReference>
<evidence type="ECO:0000256" key="1">
    <source>
        <dbReference type="ARBA" id="ARBA00004123"/>
    </source>
</evidence>
<dbReference type="GO" id="GO:0005634">
    <property type="term" value="C:nucleus"/>
    <property type="evidence" value="ECO:0007669"/>
    <property type="project" value="UniProtKB-SubCell"/>
</dbReference>
<evidence type="ECO:0000313" key="5">
    <source>
        <dbReference type="Proteomes" id="UP000317650"/>
    </source>
</evidence>
<dbReference type="Proteomes" id="UP000317650">
    <property type="component" value="Chromosome 1"/>
</dbReference>
<dbReference type="AlphaFoldDB" id="A0A4V4H7B5"/>
<organism evidence="4 5">
    <name type="scientific">Musa balbisiana</name>
    <name type="common">Banana</name>
    <dbReference type="NCBI Taxonomy" id="52838"/>
    <lineage>
        <taxon>Eukaryota</taxon>
        <taxon>Viridiplantae</taxon>
        <taxon>Streptophyta</taxon>
        <taxon>Embryophyta</taxon>
        <taxon>Tracheophyta</taxon>
        <taxon>Spermatophyta</taxon>
        <taxon>Magnoliopsida</taxon>
        <taxon>Liliopsida</taxon>
        <taxon>Zingiberales</taxon>
        <taxon>Musaceae</taxon>
        <taxon>Musa</taxon>
    </lineage>
</organism>
<comment type="subcellular location">
    <subcellularLocation>
        <location evidence="1">Nucleus</location>
    </subcellularLocation>
</comment>
<keyword evidence="2" id="KW-0539">Nucleus</keyword>
<proteinExistence type="predicted"/>
<name>A0A4V4H7B5_MUSBA</name>
<reference evidence="4 5" key="1">
    <citation type="journal article" date="2019" name="Nat. Plants">
        <title>Genome sequencing of Musa balbisiana reveals subgenome evolution and function divergence in polyploid bananas.</title>
        <authorList>
            <person name="Yao X."/>
        </authorList>
    </citation>
    <scope>NUCLEOTIDE SEQUENCE [LARGE SCALE GENOMIC DNA]</scope>
    <source>
        <strain evidence="5">cv. DH-PKW</strain>
        <tissue evidence="4">Leaves</tissue>
    </source>
</reference>
<keyword evidence="5" id="KW-1185">Reference proteome</keyword>
<feature type="domain" description="Sm" evidence="3">
    <location>
        <begin position="10"/>
        <end position="60"/>
    </location>
</feature>
<dbReference type="Pfam" id="PF01423">
    <property type="entry name" value="LSM"/>
    <property type="match status" value="1"/>
</dbReference>
<dbReference type="Gene3D" id="2.30.30.100">
    <property type="match status" value="1"/>
</dbReference>
<dbReference type="InterPro" id="IPR027141">
    <property type="entry name" value="LSm4/Sm_D1/D3"/>
</dbReference>
<dbReference type="PANTHER" id="PTHR23338">
    <property type="entry name" value="SMALL NUCLEAR RIBONUCLEOPROTEIN SM"/>
    <property type="match status" value="1"/>
</dbReference>
<evidence type="ECO:0000313" key="4">
    <source>
        <dbReference type="EMBL" id="THU63146.1"/>
    </source>
</evidence>
<dbReference type="SUPFAM" id="SSF50182">
    <property type="entry name" value="Sm-like ribonucleoproteins"/>
    <property type="match status" value="1"/>
</dbReference>
<dbReference type="EMBL" id="PYDT01000004">
    <property type="protein sequence ID" value="THU63146.1"/>
    <property type="molecule type" value="Genomic_DNA"/>
</dbReference>
<comment type="caution">
    <text evidence="4">The sequence shown here is derived from an EMBL/GenBank/DDBJ whole genome shotgun (WGS) entry which is preliminary data.</text>
</comment>